<keyword evidence="3 4" id="KW-0802">TPR repeat</keyword>
<dbReference type="Pfam" id="PF07719">
    <property type="entry name" value="TPR_2"/>
    <property type="match status" value="1"/>
</dbReference>
<keyword evidence="6" id="KW-1185">Reference proteome</keyword>
<dbReference type="OrthoDB" id="9800698at2"/>
<accession>A0A2U2J5X2</accession>
<gene>
    <name evidence="5" type="ORF">DF286_13050</name>
</gene>
<dbReference type="Pfam" id="PF13432">
    <property type="entry name" value="TPR_16"/>
    <property type="match status" value="1"/>
</dbReference>
<sequence length="488" mass="54229">MTAETPETLLRRATDLQRAGRVQDAIAAYEQLLALRPDIPAGWYNLGYLQRWAGRFEESLVSYQRALDHGVSQPEEVHLNRGVILADHLARSDAAEAELKAALALNPRYVPAWLNLGNLHEDRGLRVEAREAYEQVLALEPDHALALTRLAGLTRAAGPDDPMIDRLRQAIARPGVSAVDRADLGFALGQALDAAGAYDEAFAAYGDANAASRASAGAPVRYDAAAVESLIDRLIEAFPAPAARGQGETGAPLFICGMFRSGSTLTEQILASHSQVTAGGELNLLPTLIQRELQPYPEAAAEAGPEKLERLRRDYLERLRAIHPDAGLVTDKRPDNFLHIGLIKALFPDARIVHTRREPLDNILSIYFLHLDHSMPYALDLMDTAHWHGQYRRLMAHWKALYPKDIYDLDYEALVAEPRPTIERLLGFCGLEWKESCLSFHEANTAVRTASVWQVRQPIYRRSAGRWRNYEAHLGNVRAALEGEQGER</sequence>
<dbReference type="SUPFAM" id="SSF48452">
    <property type="entry name" value="TPR-like"/>
    <property type="match status" value="1"/>
</dbReference>
<dbReference type="InterPro" id="IPR026634">
    <property type="entry name" value="TPST-like"/>
</dbReference>
<dbReference type="Gene3D" id="3.40.50.300">
    <property type="entry name" value="P-loop containing nucleotide triphosphate hydrolases"/>
    <property type="match status" value="1"/>
</dbReference>
<protein>
    <submittedName>
        <fullName evidence="5">Sulfotransferase</fullName>
    </submittedName>
</protein>
<reference evidence="5 6" key="1">
    <citation type="submission" date="2018-05" db="EMBL/GenBank/DDBJ databases">
        <title>Genome of Sphingosinicella humi QZX222.</title>
        <authorList>
            <person name="Qiao Z."/>
            <person name="Wang G."/>
        </authorList>
    </citation>
    <scope>NUCLEOTIDE SEQUENCE [LARGE SCALE GENOMIC DNA]</scope>
    <source>
        <strain evidence="5 6">QZX222</strain>
    </source>
</reference>
<evidence type="ECO:0000256" key="2">
    <source>
        <dbReference type="ARBA" id="ARBA00022737"/>
    </source>
</evidence>
<organism evidence="5 6">
    <name type="scientific">Allosphingosinicella humi</name>
    <dbReference type="NCBI Taxonomy" id="2068657"/>
    <lineage>
        <taxon>Bacteria</taxon>
        <taxon>Pseudomonadati</taxon>
        <taxon>Pseudomonadota</taxon>
        <taxon>Alphaproteobacteria</taxon>
        <taxon>Sphingomonadales</taxon>
        <taxon>Sphingomonadaceae</taxon>
        <taxon>Allosphingosinicella</taxon>
    </lineage>
</organism>
<dbReference type="Proteomes" id="UP000245916">
    <property type="component" value="Unassembled WGS sequence"/>
</dbReference>
<dbReference type="InterPro" id="IPR011990">
    <property type="entry name" value="TPR-like_helical_dom_sf"/>
</dbReference>
<dbReference type="PANTHER" id="PTHR12788">
    <property type="entry name" value="PROTEIN-TYROSINE SULFOTRANSFERASE 2"/>
    <property type="match status" value="1"/>
</dbReference>
<feature type="repeat" description="TPR" evidence="4">
    <location>
        <begin position="110"/>
        <end position="143"/>
    </location>
</feature>
<evidence type="ECO:0000313" key="5">
    <source>
        <dbReference type="EMBL" id="PWG03702.1"/>
    </source>
</evidence>
<evidence type="ECO:0000256" key="1">
    <source>
        <dbReference type="ARBA" id="ARBA00022679"/>
    </source>
</evidence>
<dbReference type="AlphaFoldDB" id="A0A2U2J5X2"/>
<name>A0A2U2J5X2_9SPHN</name>
<dbReference type="SMART" id="SM00028">
    <property type="entry name" value="TPR"/>
    <property type="match status" value="4"/>
</dbReference>
<evidence type="ECO:0000256" key="4">
    <source>
        <dbReference type="PROSITE-ProRule" id="PRU00339"/>
    </source>
</evidence>
<keyword evidence="2" id="KW-0677">Repeat</keyword>
<keyword evidence="1 5" id="KW-0808">Transferase</keyword>
<dbReference type="InterPro" id="IPR013105">
    <property type="entry name" value="TPR_2"/>
</dbReference>
<proteinExistence type="predicted"/>
<dbReference type="SUPFAM" id="SSF52540">
    <property type="entry name" value="P-loop containing nucleoside triphosphate hydrolases"/>
    <property type="match status" value="1"/>
</dbReference>
<dbReference type="PANTHER" id="PTHR12788:SF10">
    <property type="entry name" value="PROTEIN-TYROSINE SULFOTRANSFERASE"/>
    <property type="match status" value="1"/>
</dbReference>
<dbReference type="PROSITE" id="PS50005">
    <property type="entry name" value="TPR"/>
    <property type="match status" value="1"/>
</dbReference>
<dbReference type="InterPro" id="IPR027417">
    <property type="entry name" value="P-loop_NTPase"/>
</dbReference>
<dbReference type="RefSeq" id="WP_109271841.1">
    <property type="nucleotide sequence ID" value="NZ_QFFF01000001.1"/>
</dbReference>
<dbReference type="InterPro" id="IPR019734">
    <property type="entry name" value="TPR_rpt"/>
</dbReference>
<dbReference type="GO" id="GO:0008476">
    <property type="term" value="F:protein-tyrosine sulfotransferase activity"/>
    <property type="evidence" value="ECO:0007669"/>
    <property type="project" value="InterPro"/>
</dbReference>
<dbReference type="EMBL" id="QFFF01000001">
    <property type="protein sequence ID" value="PWG03702.1"/>
    <property type="molecule type" value="Genomic_DNA"/>
</dbReference>
<dbReference type="Gene3D" id="1.25.40.10">
    <property type="entry name" value="Tetratricopeptide repeat domain"/>
    <property type="match status" value="2"/>
</dbReference>
<comment type="caution">
    <text evidence="5">The sequence shown here is derived from an EMBL/GenBank/DDBJ whole genome shotgun (WGS) entry which is preliminary data.</text>
</comment>
<dbReference type="Pfam" id="PF13469">
    <property type="entry name" value="Sulfotransfer_3"/>
    <property type="match status" value="1"/>
</dbReference>
<evidence type="ECO:0000256" key="3">
    <source>
        <dbReference type="ARBA" id="ARBA00022803"/>
    </source>
</evidence>
<evidence type="ECO:0000313" key="6">
    <source>
        <dbReference type="Proteomes" id="UP000245916"/>
    </source>
</evidence>